<accession>A0A450XDF6</accession>
<dbReference type="EMBL" id="CAADFO010000027">
    <property type="protein sequence ID" value="VFK27332.1"/>
    <property type="molecule type" value="Genomic_DNA"/>
</dbReference>
<name>A0A450XDF6_9GAMM</name>
<dbReference type="AlphaFoldDB" id="A0A450XDF6"/>
<evidence type="ECO:0000313" key="1">
    <source>
        <dbReference type="EMBL" id="VFK27332.1"/>
    </source>
</evidence>
<reference evidence="1" key="1">
    <citation type="submission" date="2019-02" db="EMBL/GenBank/DDBJ databases">
        <authorList>
            <person name="Gruber-Vodicka R. H."/>
            <person name="Seah K. B. B."/>
        </authorList>
    </citation>
    <scope>NUCLEOTIDE SEQUENCE</scope>
    <source>
        <strain evidence="1">BECK_BZ197</strain>
        <strain evidence="2">BECK_BZ199</strain>
    </source>
</reference>
<evidence type="ECO:0000313" key="2">
    <source>
        <dbReference type="EMBL" id="VFK34948.1"/>
    </source>
</evidence>
<dbReference type="EMBL" id="CAADFQ010000092">
    <property type="protein sequence ID" value="VFK34948.1"/>
    <property type="molecule type" value="Genomic_DNA"/>
</dbReference>
<gene>
    <name evidence="1" type="ORF">BECKMB1821G_GA0114241_102710</name>
    <name evidence="2" type="ORF">BECKMB1821I_GA0114274_10929</name>
</gene>
<proteinExistence type="predicted"/>
<organism evidence="1">
    <name type="scientific">Candidatus Kentrum sp. MB</name>
    <dbReference type="NCBI Taxonomy" id="2138164"/>
    <lineage>
        <taxon>Bacteria</taxon>
        <taxon>Pseudomonadati</taxon>
        <taxon>Pseudomonadota</taxon>
        <taxon>Gammaproteobacteria</taxon>
        <taxon>Candidatus Kentrum</taxon>
    </lineage>
</organism>
<protein>
    <submittedName>
        <fullName evidence="1">Uncharacterized protein</fullName>
    </submittedName>
</protein>
<sequence length="78" mass="8832">MTADSDLIMTDFSVFPESAVTMPESTVILSEHLRIGKTKILGKPALAQRLTPFGFWREALTNKRHIRTRGVRICPLTY</sequence>